<dbReference type="Gene3D" id="3.90.1310.10">
    <property type="entry name" value="Penicillin-binding protein 2a (Domain 2)"/>
    <property type="match status" value="1"/>
</dbReference>
<dbReference type="AlphaFoldDB" id="A0A0Z8E2A4"/>
<evidence type="ECO:0000256" key="3">
    <source>
        <dbReference type="ARBA" id="ARBA00022475"/>
    </source>
</evidence>
<dbReference type="GO" id="GO:0008360">
    <property type="term" value="P:regulation of cell shape"/>
    <property type="evidence" value="ECO:0007669"/>
    <property type="project" value="UniProtKB-KW"/>
</dbReference>
<dbReference type="GO" id="GO:0071555">
    <property type="term" value="P:cell wall organization"/>
    <property type="evidence" value="ECO:0007669"/>
    <property type="project" value="UniProtKB-KW"/>
</dbReference>
<evidence type="ECO:0000256" key="5">
    <source>
        <dbReference type="ARBA" id="ARBA00022960"/>
    </source>
</evidence>
<evidence type="ECO:0000259" key="11">
    <source>
        <dbReference type="Pfam" id="PF00905"/>
    </source>
</evidence>
<dbReference type="InterPro" id="IPR005311">
    <property type="entry name" value="PBP_dimer"/>
</dbReference>
<keyword evidence="6" id="KW-0573">Peptidoglycan synthesis</keyword>
<keyword evidence="13" id="KW-0132">Cell division</keyword>
<dbReference type="InterPro" id="IPR001460">
    <property type="entry name" value="PCN-bd_Tpept"/>
</dbReference>
<dbReference type="Proteomes" id="UP000072794">
    <property type="component" value="Unassembled WGS sequence"/>
</dbReference>
<evidence type="ECO:0000256" key="1">
    <source>
        <dbReference type="ARBA" id="ARBA00004162"/>
    </source>
</evidence>
<keyword evidence="13" id="KW-0131">Cell cycle</keyword>
<keyword evidence="9" id="KW-0961">Cell wall biogenesis/degradation</keyword>
<dbReference type="EMBL" id="FIHA01000001">
    <property type="protein sequence ID" value="CYU53840.1"/>
    <property type="molecule type" value="Genomic_DNA"/>
</dbReference>
<evidence type="ECO:0000256" key="7">
    <source>
        <dbReference type="ARBA" id="ARBA00022989"/>
    </source>
</evidence>
<dbReference type="GO" id="GO:0005886">
    <property type="term" value="C:plasma membrane"/>
    <property type="evidence" value="ECO:0007669"/>
    <property type="project" value="UniProtKB-SubCell"/>
</dbReference>
<dbReference type="Pfam" id="PF03717">
    <property type="entry name" value="PBP_dimer"/>
    <property type="match status" value="1"/>
</dbReference>
<feature type="transmembrane region" description="Helical" evidence="10">
    <location>
        <begin position="20"/>
        <end position="39"/>
    </location>
</feature>
<proteinExistence type="inferred from homology"/>
<organism evidence="13 14">
    <name type="scientific">Streptococcus suis</name>
    <dbReference type="NCBI Taxonomy" id="1307"/>
    <lineage>
        <taxon>Bacteria</taxon>
        <taxon>Bacillati</taxon>
        <taxon>Bacillota</taxon>
        <taxon>Bacilli</taxon>
        <taxon>Lactobacillales</taxon>
        <taxon>Streptococcaceae</taxon>
        <taxon>Streptococcus</taxon>
    </lineage>
</organism>
<evidence type="ECO:0000256" key="6">
    <source>
        <dbReference type="ARBA" id="ARBA00022984"/>
    </source>
</evidence>
<keyword evidence="4 10" id="KW-0812">Transmembrane</keyword>
<protein>
    <submittedName>
        <fullName evidence="13">Cell division protein FtsI</fullName>
    </submittedName>
</protein>
<dbReference type="PANTHER" id="PTHR30627">
    <property type="entry name" value="PEPTIDOGLYCAN D,D-TRANSPEPTIDASE"/>
    <property type="match status" value="1"/>
</dbReference>
<dbReference type="GO" id="GO:0009252">
    <property type="term" value="P:peptidoglycan biosynthetic process"/>
    <property type="evidence" value="ECO:0007669"/>
    <property type="project" value="UniProtKB-KW"/>
</dbReference>
<sequence>MKKRKNKPLEHDGNFISLRLNILFSIVIFLFLVLILRLADMQIINHDFYSNKLSTASQKIISNGSIRGQIYDAQGKPLVENEIQQVVSFTRSNKMSAQEMKEVANKLLQWVNVSNVTITQRDKADYYLADEEVYRQVVEALPEDKKYDSDGNYLSESTIYSNAVDSIPAEALQYSEQDSKAIELFKQMNGATYFSTVNLVTDTLTAEQVAHIVANESQLPGISTTNNWQRTILPTSLSSIIGTVTSEQAGLPAEDAEYYLSKGYSSNDRVGTAYLEKQYEEVLQGQREKKQINLDRNGNVESIETIQEGQQGNNIKLTIDLAFQDGVNAILKKYFESELATGSALYSEGVYAVALEPSTGAVLAMSGYSHEKGAGSITEDALGTITSVFTPGSIVKGATISSGWENGVISGNQVQLDEPIYFAGSAPITSWYGAYSFNIDATEALEYSSNAYMVKIALGLLGQTYSPNMYLNDGDALTNAMTNLRKTFAEYGLGTSTGIDLPLESTGFIPEEYSTANFITNAFGQFDNYTPMQMAQYVATIANNGTRISPHLVEGIYGNNAQGGLGDLIETVSGKEMNQVNISADEMALLRQGFYQVVNGGGRFNTGSAIGNGAAVTISAKTGTAETFTTTPTGDVVNAINTNVVAYAPSENPKIAVAVIFPNLTNLSSTTTKVITNEIINLYNSLYPMN</sequence>
<name>A0A0Z8E2A4_STRSU</name>
<dbReference type="InterPro" id="IPR050515">
    <property type="entry name" value="Beta-lactam/transpept"/>
</dbReference>
<dbReference type="Gene3D" id="1.10.10.1230">
    <property type="entry name" value="Penicillin-binding protein, N-terminal non-catalytic domain, head sub-domain"/>
    <property type="match status" value="1"/>
</dbReference>
<evidence type="ECO:0000313" key="13">
    <source>
        <dbReference type="EMBL" id="CYU53840.1"/>
    </source>
</evidence>
<reference evidence="13 14" key="1">
    <citation type="submission" date="2016-02" db="EMBL/GenBank/DDBJ databases">
        <authorList>
            <consortium name="Pathogen Informatics"/>
        </authorList>
    </citation>
    <scope>NUCLEOTIDE SEQUENCE [LARGE SCALE GENOMIC DNA]</scope>
    <source>
        <strain evidence="13 14">LSS52</strain>
    </source>
</reference>
<keyword evidence="5" id="KW-0133">Cell shape</keyword>
<dbReference type="GO" id="GO:0051301">
    <property type="term" value="P:cell division"/>
    <property type="evidence" value="ECO:0007669"/>
    <property type="project" value="UniProtKB-KW"/>
</dbReference>
<dbReference type="GO" id="GO:0071972">
    <property type="term" value="F:peptidoglycan L,D-transpeptidase activity"/>
    <property type="evidence" value="ECO:0007669"/>
    <property type="project" value="InterPro"/>
</dbReference>
<evidence type="ECO:0000313" key="14">
    <source>
        <dbReference type="Proteomes" id="UP000072794"/>
    </source>
</evidence>
<dbReference type="PANTHER" id="PTHR30627:SF2">
    <property type="entry name" value="PEPTIDOGLYCAN D,D-TRANSPEPTIDASE MRDA"/>
    <property type="match status" value="1"/>
</dbReference>
<dbReference type="SUPFAM" id="SSF56601">
    <property type="entry name" value="beta-lactamase/transpeptidase-like"/>
    <property type="match status" value="1"/>
</dbReference>
<evidence type="ECO:0000256" key="4">
    <source>
        <dbReference type="ARBA" id="ARBA00022692"/>
    </source>
</evidence>
<dbReference type="RefSeq" id="WP_044777285.1">
    <property type="nucleotide sequence ID" value="NZ_CEDY01000141.1"/>
</dbReference>
<feature type="domain" description="Penicillin-binding protein dimerisation" evidence="12">
    <location>
        <begin position="65"/>
        <end position="301"/>
    </location>
</feature>
<evidence type="ECO:0000256" key="2">
    <source>
        <dbReference type="ARBA" id="ARBA00007171"/>
    </source>
</evidence>
<accession>A0A0Z8E2A4</accession>
<dbReference type="SUPFAM" id="SSF56519">
    <property type="entry name" value="Penicillin binding protein dimerisation domain"/>
    <property type="match status" value="1"/>
</dbReference>
<evidence type="ECO:0000256" key="9">
    <source>
        <dbReference type="ARBA" id="ARBA00023316"/>
    </source>
</evidence>
<dbReference type="Gene3D" id="3.40.710.10">
    <property type="entry name" value="DD-peptidase/beta-lactamase superfamily"/>
    <property type="match status" value="1"/>
</dbReference>
<keyword evidence="7 10" id="KW-1133">Transmembrane helix</keyword>
<dbReference type="Pfam" id="PF00905">
    <property type="entry name" value="Transpeptidase"/>
    <property type="match status" value="1"/>
</dbReference>
<evidence type="ECO:0000256" key="10">
    <source>
        <dbReference type="SAM" id="Phobius"/>
    </source>
</evidence>
<dbReference type="GO" id="GO:0008658">
    <property type="term" value="F:penicillin binding"/>
    <property type="evidence" value="ECO:0007669"/>
    <property type="project" value="InterPro"/>
</dbReference>
<evidence type="ECO:0000259" key="12">
    <source>
        <dbReference type="Pfam" id="PF03717"/>
    </source>
</evidence>
<dbReference type="InterPro" id="IPR012338">
    <property type="entry name" value="Beta-lactam/transpept-like"/>
</dbReference>
<dbReference type="NCBIfam" id="NF038278">
    <property type="entry name" value="strep_PBP2B"/>
    <property type="match status" value="1"/>
</dbReference>
<dbReference type="InterPro" id="IPR036138">
    <property type="entry name" value="PBP_dimer_sf"/>
</dbReference>
<evidence type="ECO:0000256" key="8">
    <source>
        <dbReference type="ARBA" id="ARBA00023136"/>
    </source>
</evidence>
<dbReference type="InterPro" id="IPR047982">
    <property type="entry name" value="PBP2B"/>
</dbReference>
<keyword evidence="8 10" id="KW-0472">Membrane</keyword>
<comment type="subcellular location">
    <subcellularLocation>
        <location evidence="1">Cell membrane</location>
        <topology evidence="1">Single-pass membrane protein</topology>
    </subcellularLocation>
</comment>
<feature type="domain" description="Penicillin-binding protein transpeptidase" evidence="11">
    <location>
        <begin position="351"/>
        <end position="680"/>
    </location>
</feature>
<gene>
    <name evidence="13" type="primary">penA</name>
    <name evidence="13" type="ORF">ERS132414_00034</name>
</gene>
<keyword evidence="3" id="KW-1003">Cell membrane</keyword>
<comment type="similarity">
    <text evidence="2">Belongs to the transpeptidase family.</text>
</comment>